<dbReference type="EMBL" id="MKIR01000024">
    <property type="protein sequence ID" value="OFI48686.1"/>
    <property type="molecule type" value="Genomic_DNA"/>
</dbReference>
<feature type="transmembrane region" description="Helical" evidence="1">
    <location>
        <begin position="113"/>
        <end position="133"/>
    </location>
</feature>
<dbReference type="OrthoDB" id="8757095at2"/>
<protein>
    <recommendedName>
        <fullName evidence="4">DUF2812 domain-containing protein</fullName>
    </recommendedName>
</protein>
<sequence length="183" mass="22207">MEKTVYIKLNDFVKEEEYLNKLAKEGWRLKRISSTKYYLSDCQPDRYQYKIYFTDRNQKETKKYIDFLKEMNIRYIGRNSEKLYLEKETSDGDFDLFSDNVSKTNYLNRVERYLWSSFLAFSCIMLFTFIPAIKEFPTWTITRKLLFSFGFLAISILVIMQLSRIYKIHKSKKEIEKEQIISE</sequence>
<reference evidence="3" key="1">
    <citation type="submission" date="2016-09" db="EMBL/GenBank/DDBJ databases">
        <title>Draft genome sequence of a novel species of the family Streptococcaceae isolated from flowers.</title>
        <authorList>
            <person name="Chuah L.-O."/>
            <person name="Yap K.-P."/>
            <person name="Thong K.L."/>
            <person name="Liong M.T."/>
            <person name="Ahmad R."/>
            <person name="Rusul G."/>
        </authorList>
    </citation>
    <scope>NUCLEOTIDE SEQUENCE [LARGE SCALE GENOMIC DNA]</scope>
    <source>
        <strain evidence="3">DF1</strain>
    </source>
</reference>
<dbReference type="InterPro" id="IPR021359">
    <property type="entry name" value="DUF2812"/>
</dbReference>
<keyword evidence="1" id="KW-1133">Transmembrane helix</keyword>
<dbReference type="Proteomes" id="UP000178622">
    <property type="component" value="Unassembled WGS sequence"/>
</dbReference>
<dbReference type="Pfam" id="PF11193">
    <property type="entry name" value="DUF2812"/>
    <property type="match status" value="1"/>
</dbReference>
<comment type="caution">
    <text evidence="2">The sequence shown here is derived from an EMBL/GenBank/DDBJ whole genome shotgun (WGS) entry which is preliminary data.</text>
</comment>
<evidence type="ECO:0008006" key="4">
    <source>
        <dbReference type="Google" id="ProtNLM"/>
    </source>
</evidence>
<proteinExistence type="predicted"/>
<evidence type="ECO:0000313" key="2">
    <source>
        <dbReference type="EMBL" id="OFI48686.1"/>
    </source>
</evidence>
<keyword evidence="3" id="KW-1185">Reference proteome</keyword>
<keyword evidence="1" id="KW-0472">Membrane</keyword>
<keyword evidence="1" id="KW-0812">Transmembrane</keyword>
<name>A0A1E8GL49_9LACT</name>
<dbReference type="RefSeq" id="WP_070793074.1">
    <property type="nucleotide sequence ID" value="NZ_MKIR01000024.1"/>
</dbReference>
<accession>A0A1E8GL49</accession>
<dbReference type="AlphaFoldDB" id="A0A1E8GL49"/>
<gene>
    <name evidence="2" type="ORF">BG261_07270</name>
</gene>
<feature type="transmembrane region" description="Helical" evidence="1">
    <location>
        <begin position="145"/>
        <end position="163"/>
    </location>
</feature>
<evidence type="ECO:0000256" key="1">
    <source>
        <dbReference type="SAM" id="Phobius"/>
    </source>
</evidence>
<organism evidence="2 3">
    <name type="scientific">Floricoccus tropicus</name>
    <dbReference type="NCBI Taxonomy" id="1859473"/>
    <lineage>
        <taxon>Bacteria</taxon>
        <taxon>Bacillati</taxon>
        <taxon>Bacillota</taxon>
        <taxon>Bacilli</taxon>
        <taxon>Lactobacillales</taxon>
        <taxon>Streptococcaceae</taxon>
        <taxon>Floricoccus</taxon>
    </lineage>
</organism>
<dbReference type="STRING" id="1859473.BG261_07270"/>
<evidence type="ECO:0000313" key="3">
    <source>
        <dbReference type="Proteomes" id="UP000178622"/>
    </source>
</evidence>